<sequence length="324" mass="36394">MCNLCYDIANWTGKSKEFYNKIPDNVRERTPSVMVYNPNKLNNPSGSELPKKIMALIGTAALAFGVAGCNRETHSEPTPDITTSTAQETQSPAPELSPDKTPASRKTDVEEMLKPLKDWNYEGIDLSILDDKNASREDLVGILDQFIRNNYDNGEEPVFDPVTKKTAWSALRIIRLIQMLSVDHSDDANYTRAMNLATAMFNPEKTEELEKFKEAIRKLWAASNPTSPTCKKELCTVEQRSLYYDYTEILRVSKQPIAVNNSKGTKDSVVRFEASGATITVPSNNKDFEASPINMSVEVNTSNIQHLIELNEITFGVEKKAWWS</sequence>
<evidence type="ECO:0000256" key="1">
    <source>
        <dbReference type="SAM" id="MobiDB-lite"/>
    </source>
</evidence>
<evidence type="ECO:0000313" key="3">
    <source>
        <dbReference type="Proteomes" id="UP000677117"/>
    </source>
</evidence>
<feature type="region of interest" description="Disordered" evidence="1">
    <location>
        <begin position="71"/>
        <end position="108"/>
    </location>
</feature>
<feature type="compositionally biased region" description="Polar residues" evidence="1">
    <location>
        <begin position="80"/>
        <end position="92"/>
    </location>
</feature>
<name>A0A8F1M9U5_9BACT</name>
<accession>A0A8F1M9U5</accession>
<protein>
    <submittedName>
        <fullName evidence="2">Uncharacterized protein</fullName>
    </submittedName>
</protein>
<dbReference type="AlphaFoldDB" id="A0A8F1M9U5"/>
<dbReference type="KEGG" id="mvl:KOY49_00090"/>
<proteinExistence type="predicted"/>
<gene>
    <name evidence="2" type="ORF">KOY49_00090</name>
</gene>
<organism evidence="2 3">
    <name type="scientific">Candidatus Minimicrobia vallesae</name>
    <dbReference type="NCBI Taxonomy" id="2841264"/>
    <lineage>
        <taxon>Bacteria</taxon>
        <taxon>Candidatus Saccharimonadota</taxon>
        <taxon>Candidatus Saccharimonadota incertae sedis</taxon>
        <taxon>Candidatus Minimicrobia</taxon>
    </lineage>
</organism>
<dbReference type="EMBL" id="CP076459">
    <property type="protein sequence ID" value="QWQ31440.1"/>
    <property type="molecule type" value="Genomic_DNA"/>
</dbReference>
<dbReference type="RefSeq" id="WP_232736220.1">
    <property type="nucleotide sequence ID" value="NZ_CP076459.1"/>
</dbReference>
<reference evidence="2" key="1">
    <citation type="submission" date="2021-06" db="EMBL/GenBank/DDBJ databases">
        <title>An adapted protocol for Saccharibacteria cultivation: two new species join this phylum of Candidate Phyla Radiations.</title>
        <authorList>
            <person name="Ibrahim A."/>
            <person name="Maatouk M."/>
            <person name="Raoult D."/>
            <person name="Bittar F."/>
        </authorList>
    </citation>
    <scope>NUCLEOTIDE SEQUENCE</scope>
    <source>
        <strain evidence="2">IHU2</strain>
    </source>
</reference>
<evidence type="ECO:0000313" key="2">
    <source>
        <dbReference type="EMBL" id="QWQ31440.1"/>
    </source>
</evidence>
<keyword evidence="3" id="KW-1185">Reference proteome</keyword>
<dbReference type="Proteomes" id="UP000677117">
    <property type="component" value="Chromosome"/>
</dbReference>